<name>A0AAD6CW04_9EURO</name>
<dbReference type="EMBL" id="JAQIZZ010000005">
    <property type="protein sequence ID" value="KAJ5541235.1"/>
    <property type="molecule type" value="Genomic_DNA"/>
</dbReference>
<feature type="region of interest" description="Disordered" evidence="5">
    <location>
        <begin position="32"/>
        <end position="61"/>
    </location>
</feature>
<dbReference type="PANTHER" id="PTHR15549">
    <property type="entry name" value="PAIRED IMMUNOGLOBULIN-LIKE TYPE 2 RECEPTOR"/>
    <property type="match status" value="1"/>
</dbReference>
<organism evidence="8 9">
    <name type="scientific">Penicillium frequentans</name>
    <dbReference type="NCBI Taxonomy" id="3151616"/>
    <lineage>
        <taxon>Eukaryota</taxon>
        <taxon>Fungi</taxon>
        <taxon>Dikarya</taxon>
        <taxon>Ascomycota</taxon>
        <taxon>Pezizomycotina</taxon>
        <taxon>Eurotiomycetes</taxon>
        <taxon>Eurotiomycetidae</taxon>
        <taxon>Eurotiales</taxon>
        <taxon>Aspergillaceae</taxon>
        <taxon>Penicillium</taxon>
    </lineage>
</organism>
<evidence type="ECO:0000256" key="3">
    <source>
        <dbReference type="ARBA" id="ARBA00022989"/>
    </source>
</evidence>
<comment type="subcellular location">
    <subcellularLocation>
        <location evidence="1">Membrane</location>
        <topology evidence="1">Single-pass membrane protein</topology>
    </subcellularLocation>
</comment>
<feature type="region of interest" description="Disordered" evidence="5">
    <location>
        <begin position="382"/>
        <end position="405"/>
    </location>
</feature>
<evidence type="ECO:0000313" key="8">
    <source>
        <dbReference type="EMBL" id="KAJ5541235.1"/>
    </source>
</evidence>
<dbReference type="GO" id="GO:0016020">
    <property type="term" value="C:membrane"/>
    <property type="evidence" value="ECO:0007669"/>
    <property type="project" value="UniProtKB-SubCell"/>
</dbReference>
<keyword evidence="2 6" id="KW-0812">Transmembrane</keyword>
<evidence type="ECO:0000256" key="1">
    <source>
        <dbReference type="ARBA" id="ARBA00004167"/>
    </source>
</evidence>
<evidence type="ECO:0008006" key="10">
    <source>
        <dbReference type="Google" id="ProtNLM"/>
    </source>
</evidence>
<comment type="caution">
    <text evidence="8">The sequence shown here is derived from an EMBL/GenBank/DDBJ whole genome shotgun (WGS) entry which is preliminary data.</text>
</comment>
<gene>
    <name evidence="8" type="ORF">N7494_006311</name>
</gene>
<dbReference type="AlphaFoldDB" id="A0AAD6CW04"/>
<dbReference type="Proteomes" id="UP001220324">
    <property type="component" value="Unassembled WGS sequence"/>
</dbReference>
<dbReference type="InterPro" id="IPR051694">
    <property type="entry name" value="Immunoregulatory_rcpt-like"/>
</dbReference>
<protein>
    <recommendedName>
        <fullName evidence="10">Carcinoembryonic antigen-related cell adhesion molecule 1</fullName>
    </recommendedName>
</protein>
<dbReference type="GO" id="GO:0071944">
    <property type="term" value="C:cell periphery"/>
    <property type="evidence" value="ECO:0007669"/>
    <property type="project" value="UniProtKB-ARBA"/>
</dbReference>
<evidence type="ECO:0000313" key="9">
    <source>
        <dbReference type="Proteomes" id="UP001220324"/>
    </source>
</evidence>
<feature type="region of interest" description="Disordered" evidence="5">
    <location>
        <begin position="303"/>
        <end position="322"/>
    </location>
</feature>
<sequence length="405" mass="42641">MPRLQATGLYSLSFISMALASWFPGPDPTAAEKGGFQLNLPEPTPAPEQNNRKLIPRDNTDDSTLTDYYSGYFDPMTSTSWAAASVCGYIDGLWSQSNSVACGDNKQCVFHTADSAYTGLVGCCDDNDPSSCLYETTCYDAAAVSATPDLTSDSFAAVCTGSTLTACQTWIYPEYSITDYGCAESATAETIYLSGTSLLPSTYTGYYYDEFPTVAAVSPSLVDDDWIKAYVSSAAATATTDKTDKASSAATETASSDTSNKGSSTNTAAIVGGVVGGVVGAGGIGAAIFMFWILQKKKRKQQSEHAATGASQPALGGSALPPHATSVIIAPQEVDGGSHQKIAEMDGYTADNKFGVAEVPGSNPWYRPQEMDAKNFVAELPAPHCEQRPLSSNISRPITPEGRRS</sequence>
<feature type="transmembrane region" description="Helical" evidence="6">
    <location>
        <begin position="268"/>
        <end position="294"/>
    </location>
</feature>
<accession>A0AAD6CW04</accession>
<dbReference type="PANTHER" id="PTHR15549:SF33">
    <property type="entry name" value="MEMBRANE PROTEIN WSC4, PUTATIVE (AFU_ORTHOLOGUE AFUA_5G09020)-RELATED"/>
    <property type="match status" value="1"/>
</dbReference>
<evidence type="ECO:0000256" key="6">
    <source>
        <dbReference type="SAM" id="Phobius"/>
    </source>
</evidence>
<feature type="chain" id="PRO_5042085604" description="Carcinoembryonic antigen-related cell adhesion molecule 1" evidence="7">
    <location>
        <begin position="21"/>
        <end position="405"/>
    </location>
</feature>
<keyword evidence="4 6" id="KW-0472">Membrane</keyword>
<keyword evidence="3 6" id="KW-1133">Transmembrane helix</keyword>
<evidence type="ECO:0000256" key="4">
    <source>
        <dbReference type="ARBA" id="ARBA00023136"/>
    </source>
</evidence>
<feature type="signal peptide" evidence="7">
    <location>
        <begin position="1"/>
        <end position="20"/>
    </location>
</feature>
<keyword evidence="7" id="KW-0732">Signal</keyword>
<proteinExistence type="predicted"/>
<evidence type="ECO:0000256" key="2">
    <source>
        <dbReference type="ARBA" id="ARBA00022692"/>
    </source>
</evidence>
<evidence type="ECO:0000256" key="5">
    <source>
        <dbReference type="SAM" id="MobiDB-lite"/>
    </source>
</evidence>
<evidence type="ECO:0000256" key="7">
    <source>
        <dbReference type="SAM" id="SignalP"/>
    </source>
</evidence>
<keyword evidence="9" id="KW-1185">Reference proteome</keyword>
<feature type="region of interest" description="Disordered" evidence="5">
    <location>
        <begin position="241"/>
        <end position="264"/>
    </location>
</feature>
<feature type="compositionally biased region" description="Low complexity" evidence="5">
    <location>
        <begin position="241"/>
        <end position="259"/>
    </location>
</feature>
<reference evidence="8 9" key="1">
    <citation type="journal article" date="2023" name="IMA Fungus">
        <title>Comparative genomic study of the Penicillium genus elucidates a diverse pangenome and 15 lateral gene transfer events.</title>
        <authorList>
            <person name="Petersen C."/>
            <person name="Sorensen T."/>
            <person name="Nielsen M.R."/>
            <person name="Sondergaard T.E."/>
            <person name="Sorensen J.L."/>
            <person name="Fitzpatrick D.A."/>
            <person name="Frisvad J.C."/>
            <person name="Nielsen K.L."/>
        </authorList>
    </citation>
    <scope>NUCLEOTIDE SEQUENCE [LARGE SCALE GENOMIC DNA]</scope>
    <source>
        <strain evidence="8 9">IBT 35679</strain>
    </source>
</reference>